<dbReference type="Pfam" id="PF20434">
    <property type="entry name" value="BD-FAE"/>
    <property type="match status" value="1"/>
</dbReference>
<dbReference type="GO" id="GO:0016787">
    <property type="term" value="F:hydrolase activity"/>
    <property type="evidence" value="ECO:0007669"/>
    <property type="project" value="UniProtKB-KW"/>
</dbReference>
<organism evidence="3 4">
    <name type="scientific">Candidatus Erysipelatoclostridium merdavium</name>
    <dbReference type="NCBI Taxonomy" id="2838566"/>
    <lineage>
        <taxon>Bacteria</taxon>
        <taxon>Bacillati</taxon>
        <taxon>Bacillota</taxon>
        <taxon>Erysipelotrichia</taxon>
        <taxon>Erysipelotrichales</taxon>
        <taxon>Erysipelotrichales incertae sedis</taxon>
    </lineage>
</organism>
<evidence type="ECO:0000256" key="1">
    <source>
        <dbReference type="ARBA" id="ARBA00022801"/>
    </source>
</evidence>
<feature type="domain" description="BD-FAE-like" evidence="2">
    <location>
        <begin position="65"/>
        <end position="261"/>
    </location>
</feature>
<dbReference type="SUPFAM" id="SSF53474">
    <property type="entry name" value="alpha/beta-Hydrolases"/>
    <property type="match status" value="1"/>
</dbReference>
<reference evidence="3" key="2">
    <citation type="submission" date="2021-04" db="EMBL/GenBank/DDBJ databases">
        <authorList>
            <person name="Gilroy R."/>
        </authorList>
    </citation>
    <scope>NUCLEOTIDE SEQUENCE</scope>
    <source>
        <strain evidence="3">ChiGjej1B1-14440</strain>
    </source>
</reference>
<dbReference type="InterPro" id="IPR050300">
    <property type="entry name" value="GDXG_lipolytic_enzyme"/>
</dbReference>
<dbReference type="InterPro" id="IPR029058">
    <property type="entry name" value="AB_hydrolase_fold"/>
</dbReference>
<reference evidence="3" key="1">
    <citation type="journal article" date="2021" name="PeerJ">
        <title>Extensive microbial diversity within the chicken gut microbiome revealed by metagenomics and culture.</title>
        <authorList>
            <person name="Gilroy R."/>
            <person name="Ravi A."/>
            <person name="Getino M."/>
            <person name="Pursley I."/>
            <person name="Horton D.L."/>
            <person name="Alikhan N.F."/>
            <person name="Baker D."/>
            <person name="Gharbi K."/>
            <person name="Hall N."/>
            <person name="Watson M."/>
            <person name="Adriaenssens E.M."/>
            <person name="Foster-Nyarko E."/>
            <person name="Jarju S."/>
            <person name="Secka A."/>
            <person name="Antonio M."/>
            <person name="Oren A."/>
            <person name="Chaudhuri R.R."/>
            <person name="La Ragione R."/>
            <person name="Hildebrand F."/>
            <person name="Pallen M.J."/>
        </authorList>
    </citation>
    <scope>NUCLEOTIDE SEQUENCE</scope>
    <source>
        <strain evidence="3">ChiGjej1B1-14440</strain>
    </source>
</reference>
<sequence length="301" mass="33892">MKIEVKEYTYETMPDYICNLDNIPEIKMTGEEIGVDYLPNIVYDRKDGVDLHLQLLVPSIFNHPNKKFPGVVFIQGSAWKKQNIYRNVANIGALAKRGYVCAIVEYRHSGIAHFPAQIIDGKNAIRYLKAHHDQYHLDSDNIIVMGDSSGGHTSAMIGMTAKTDLFDQPINQYDCFVKGIIDLYGAVDITMPDGFPSTLNHQLPDSPEGMLMGYNIRENIEEAKVANVKSYVDLDYPAMLILHGTKDKTVFCKQSVELYQAIKNAGKSVKLYLVRGSDHGGAVFWKEEVIDLYDDFIKSCL</sequence>
<dbReference type="Proteomes" id="UP000886724">
    <property type="component" value="Unassembled WGS sequence"/>
</dbReference>
<dbReference type="PANTHER" id="PTHR48081:SF13">
    <property type="entry name" value="ALPHA_BETA HYDROLASE"/>
    <property type="match status" value="1"/>
</dbReference>
<evidence type="ECO:0000259" key="2">
    <source>
        <dbReference type="Pfam" id="PF20434"/>
    </source>
</evidence>
<name>A0A9D1XM23_9FIRM</name>
<accession>A0A9D1XM23</accession>
<evidence type="ECO:0000313" key="3">
    <source>
        <dbReference type="EMBL" id="HIX81546.1"/>
    </source>
</evidence>
<dbReference type="PANTHER" id="PTHR48081">
    <property type="entry name" value="AB HYDROLASE SUPERFAMILY PROTEIN C4A8.06C"/>
    <property type="match status" value="1"/>
</dbReference>
<proteinExistence type="predicted"/>
<comment type="caution">
    <text evidence="3">The sequence shown here is derived from an EMBL/GenBank/DDBJ whole genome shotgun (WGS) entry which is preliminary data.</text>
</comment>
<protein>
    <submittedName>
        <fullName evidence="3">Alpha/beta hydrolase</fullName>
    </submittedName>
</protein>
<dbReference type="EMBL" id="DXET01000139">
    <property type="protein sequence ID" value="HIX81546.1"/>
    <property type="molecule type" value="Genomic_DNA"/>
</dbReference>
<gene>
    <name evidence="3" type="ORF">H9980_06200</name>
</gene>
<dbReference type="Gene3D" id="3.40.50.1820">
    <property type="entry name" value="alpha/beta hydrolase"/>
    <property type="match status" value="1"/>
</dbReference>
<evidence type="ECO:0000313" key="4">
    <source>
        <dbReference type="Proteomes" id="UP000886724"/>
    </source>
</evidence>
<dbReference type="AlphaFoldDB" id="A0A9D1XM23"/>
<dbReference type="InterPro" id="IPR049492">
    <property type="entry name" value="BD-FAE-like_dom"/>
</dbReference>
<keyword evidence="1 3" id="KW-0378">Hydrolase</keyword>